<gene>
    <name evidence="3" type="ORF">KOR34_29680</name>
</gene>
<dbReference type="AlphaFoldDB" id="A0A5C5VIR1"/>
<organism evidence="3 4">
    <name type="scientific">Posidoniimonas corsicana</name>
    <dbReference type="NCBI Taxonomy" id="1938618"/>
    <lineage>
        <taxon>Bacteria</taxon>
        <taxon>Pseudomonadati</taxon>
        <taxon>Planctomycetota</taxon>
        <taxon>Planctomycetia</taxon>
        <taxon>Pirellulales</taxon>
        <taxon>Lacipirellulaceae</taxon>
        <taxon>Posidoniimonas</taxon>
    </lineage>
</organism>
<comment type="caution">
    <text evidence="3">The sequence shown here is derived from an EMBL/GenBank/DDBJ whole genome shotgun (WGS) entry which is preliminary data.</text>
</comment>
<feature type="signal peptide" evidence="1">
    <location>
        <begin position="1"/>
        <end position="30"/>
    </location>
</feature>
<keyword evidence="4" id="KW-1185">Reference proteome</keyword>
<protein>
    <recommendedName>
        <fullName evidence="2">Ice-binding protein C-terminal domain-containing protein</fullName>
    </recommendedName>
</protein>
<proteinExistence type="predicted"/>
<dbReference type="Pfam" id="PF07589">
    <property type="entry name" value="PEP-CTERM"/>
    <property type="match status" value="1"/>
</dbReference>
<dbReference type="EMBL" id="SIHJ01000001">
    <property type="protein sequence ID" value="TWT38001.1"/>
    <property type="molecule type" value="Genomic_DNA"/>
</dbReference>
<dbReference type="RefSeq" id="WP_146565295.1">
    <property type="nucleotide sequence ID" value="NZ_SIHJ01000001.1"/>
</dbReference>
<keyword evidence="1" id="KW-0732">Signal</keyword>
<sequence length="261" mass="26550" precursor="true">MSSMIRSLSFQGRTLALFAASLLVAPTAFSAPINYGDFSDIPPGAVMYTDVTESSGTDALPLYGAPDITGNVLDFDPTFASNSADGSPGADTTDGQLNFDFMTAPGAGLNSFTINESGSVTLFGAGSAATAAGAGIYAEVEITHVDGTALASPIKITSSVFSSWDLVTSPGTNGWTNQLFIDFGPALANAGFGQNSYATKGSVVIDDTLVTTAETNPNTTAFIDKKDFTIIPGGDLNPVPEPAAAALAALGLAVLGARRRS</sequence>
<reference evidence="3 4" key="1">
    <citation type="submission" date="2019-02" db="EMBL/GenBank/DDBJ databases">
        <title>Deep-cultivation of Planctomycetes and their phenomic and genomic characterization uncovers novel biology.</title>
        <authorList>
            <person name="Wiegand S."/>
            <person name="Jogler M."/>
            <person name="Boedeker C."/>
            <person name="Pinto D."/>
            <person name="Vollmers J."/>
            <person name="Rivas-Marin E."/>
            <person name="Kohn T."/>
            <person name="Peeters S.H."/>
            <person name="Heuer A."/>
            <person name="Rast P."/>
            <person name="Oberbeckmann S."/>
            <person name="Bunk B."/>
            <person name="Jeske O."/>
            <person name="Meyerdierks A."/>
            <person name="Storesund J.E."/>
            <person name="Kallscheuer N."/>
            <person name="Luecker S."/>
            <person name="Lage O.M."/>
            <person name="Pohl T."/>
            <person name="Merkel B.J."/>
            <person name="Hornburger P."/>
            <person name="Mueller R.-W."/>
            <person name="Bruemmer F."/>
            <person name="Labrenz M."/>
            <person name="Spormann A.M."/>
            <person name="Op Den Camp H."/>
            <person name="Overmann J."/>
            <person name="Amann R."/>
            <person name="Jetten M.S.M."/>
            <person name="Mascher T."/>
            <person name="Medema M.H."/>
            <person name="Devos D.P."/>
            <person name="Kaster A.-K."/>
            <person name="Ovreas L."/>
            <person name="Rohde M."/>
            <person name="Galperin M.Y."/>
            <person name="Jogler C."/>
        </authorList>
    </citation>
    <scope>NUCLEOTIDE SEQUENCE [LARGE SCALE GENOMIC DNA]</scope>
    <source>
        <strain evidence="3 4">KOR34</strain>
    </source>
</reference>
<dbReference type="InterPro" id="IPR013424">
    <property type="entry name" value="Ice-binding_C"/>
</dbReference>
<dbReference type="OrthoDB" id="272887at2"/>
<feature type="chain" id="PRO_5023123832" description="Ice-binding protein C-terminal domain-containing protein" evidence="1">
    <location>
        <begin position="31"/>
        <end position="261"/>
    </location>
</feature>
<feature type="domain" description="Ice-binding protein C-terminal" evidence="2">
    <location>
        <begin position="238"/>
        <end position="260"/>
    </location>
</feature>
<accession>A0A5C5VIR1</accession>
<evidence type="ECO:0000313" key="4">
    <source>
        <dbReference type="Proteomes" id="UP000316714"/>
    </source>
</evidence>
<evidence type="ECO:0000256" key="1">
    <source>
        <dbReference type="SAM" id="SignalP"/>
    </source>
</evidence>
<evidence type="ECO:0000259" key="2">
    <source>
        <dbReference type="Pfam" id="PF07589"/>
    </source>
</evidence>
<dbReference type="Proteomes" id="UP000316714">
    <property type="component" value="Unassembled WGS sequence"/>
</dbReference>
<evidence type="ECO:0000313" key="3">
    <source>
        <dbReference type="EMBL" id="TWT38001.1"/>
    </source>
</evidence>
<name>A0A5C5VIR1_9BACT</name>